<proteinExistence type="predicted"/>
<dbReference type="EMBL" id="RAVZ01000110">
    <property type="protein sequence ID" value="RKG86668.1"/>
    <property type="molecule type" value="Genomic_DNA"/>
</dbReference>
<protein>
    <submittedName>
        <fullName evidence="1">Uncharacterized protein</fullName>
    </submittedName>
</protein>
<keyword evidence="2" id="KW-1185">Reference proteome</keyword>
<evidence type="ECO:0000313" key="2">
    <source>
        <dbReference type="Proteomes" id="UP000268094"/>
    </source>
</evidence>
<dbReference type="Proteomes" id="UP000268094">
    <property type="component" value="Unassembled WGS sequence"/>
</dbReference>
<reference evidence="2" key="1">
    <citation type="submission" date="2018-09" db="EMBL/GenBank/DDBJ databases">
        <authorList>
            <person name="Livingstone P.G."/>
            <person name="Whitworth D.E."/>
        </authorList>
    </citation>
    <scope>NUCLEOTIDE SEQUENCE [LARGE SCALE GENOMIC DNA]</scope>
    <source>
        <strain evidence="2">CA054A</strain>
    </source>
</reference>
<sequence>MSRSLSTGLQWLLSTIGMARPAPAAGGPMTREAARQLVKWYLQSQGAGITEGLNEQGLGGMMNGEGQYAFEHIESPPSLKASALIYRFREPPKPGIIEGFRQQQEEGTDTGGGSVDFEPGSGSLFLSRTYTVMPDGREFARDLDRLGKASIVWGKDVLDRVAHKVFGT</sequence>
<dbReference type="RefSeq" id="WP_120541791.1">
    <property type="nucleotide sequence ID" value="NZ_RAVZ01000110.1"/>
</dbReference>
<gene>
    <name evidence="1" type="ORF">D7V88_17460</name>
</gene>
<organism evidence="1 2">
    <name type="scientific">Corallococcus terminator</name>
    <dbReference type="NCBI Taxonomy" id="2316733"/>
    <lineage>
        <taxon>Bacteria</taxon>
        <taxon>Pseudomonadati</taxon>
        <taxon>Myxococcota</taxon>
        <taxon>Myxococcia</taxon>
        <taxon>Myxococcales</taxon>
        <taxon>Cystobacterineae</taxon>
        <taxon>Myxococcaceae</taxon>
        <taxon>Corallococcus</taxon>
    </lineage>
</organism>
<evidence type="ECO:0000313" key="1">
    <source>
        <dbReference type="EMBL" id="RKG86668.1"/>
    </source>
</evidence>
<dbReference type="OrthoDB" id="5381984at2"/>
<comment type="caution">
    <text evidence="1">The sequence shown here is derived from an EMBL/GenBank/DDBJ whole genome shotgun (WGS) entry which is preliminary data.</text>
</comment>
<dbReference type="AlphaFoldDB" id="A0A3A8IVG2"/>
<accession>A0A3A8IVG2</accession>
<name>A0A3A8IVG2_9BACT</name>